<evidence type="ECO:0000313" key="1">
    <source>
        <dbReference type="EMBL" id="PWE55397.1"/>
    </source>
</evidence>
<dbReference type="InterPro" id="IPR025833">
    <property type="entry name" value="GDYXXLXY"/>
</dbReference>
<dbReference type="AlphaFoldDB" id="A0A2U2DQ18"/>
<proteinExistence type="predicted"/>
<dbReference type="Proteomes" id="UP000245252">
    <property type="component" value="Unassembled WGS sequence"/>
</dbReference>
<dbReference type="OrthoDB" id="4868247at2"/>
<dbReference type="RefSeq" id="WP_109459095.1">
    <property type="nucleotide sequence ID" value="NZ_QFBC01000006.1"/>
</dbReference>
<evidence type="ECO:0008006" key="3">
    <source>
        <dbReference type="Google" id="ProtNLM"/>
    </source>
</evidence>
<reference evidence="1 2" key="1">
    <citation type="submission" date="2018-05" db="EMBL/GenBank/DDBJ databases">
        <title>The draft genome of strain NS-104.</title>
        <authorList>
            <person name="Hang P."/>
            <person name="Jiang J."/>
        </authorList>
    </citation>
    <scope>NUCLEOTIDE SEQUENCE [LARGE SCALE GENOMIC DNA]</scope>
    <source>
        <strain evidence="1 2">NS-104</strain>
    </source>
</reference>
<name>A0A2U2DQ18_9HYPH</name>
<accession>A0A2U2DQ18</accession>
<protein>
    <recommendedName>
        <fullName evidence="3">GDYXXLXY domain-containing protein</fullName>
    </recommendedName>
</protein>
<gene>
    <name evidence="1" type="ORF">DEM27_15155</name>
</gene>
<evidence type="ECO:0000313" key="2">
    <source>
        <dbReference type="Proteomes" id="UP000245252"/>
    </source>
</evidence>
<dbReference type="Pfam" id="PF14345">
    <property type="entry name" value="GDYXXLXY"/>
    <property type="match status" value="1"/>
</dbReference>
<keyword evidence="2" id="KW-1185">Reference proteome</keyword>
<comment type="caution">
    <text evidence="1">The sequence shown here is derived from an EMBL/GenBank/DDBJ whole genome shotgun (WGS) entry which is preliminary data.</text>
</comment>
<sequence>MTRFFRILLAALAVCVLQTGILGYIIGSRAAILRSGTEILLKTAPVDPRDLLRGDYVVLNYEASVVPASAIVGQQPKEAEKAVLWVRLAKGADEFWTVREASFERLEPTDGNVVLKTLPFQFYPPYSDSGLQVQYGIERFYVPEGEGKALEQARNEQALTIAARVSSGGKAQIRSLLMDGKPVYDEPLY</sequence>
<organism evidence="1 2">
    <name type="scientific">Metarhizobium album</name>
    <dbReference type="NCBI Taxonomy" id="2182425"/>
    <lineage>
        <taxon>Bacteria</taxon>
        <taxon>Pseudomonadati</taxon>
        <taxon>Pseudomonadota</taxon>
        <taxon>Alphaproteobacteria</taxon>
        <taxon>Hyphomicrobiales</taxon>
        <taxon>Rhizobiaceae</taxon>
        <taxon>Metarhizobium</taxon>
    </lineage>
</organism>
<dbReference type="EMBL" id="QFBC01000006">
    <property type="protein sequence ID" value="PWE55397.1"/>
    <property type="molecule type" value="Genomic_DNA"/>
</dbReference>